<sequence length="178" mass="21061">MNTARGLPQSSDKRELFARLGLTEEVHRRMLDAAETRDRISSNVANATPYTHNDPNRVQPPYKWDQITETARHGAQLQMATNANDSTRPFYDQGRLSIQVSQGNWVQENWVARWYLWHSFRNRDNRNKTQREPEQHNHRRGRFSGAIATEQTQKMKLTYPGYQAPQRTHYDPVREHYR</sequence>
<feature type="compositionally biased region" description="Basic and acidic residues" evidence="1">
    <location>
        <begin position="125"/>
        <end position="136"/>
    </location>
</feature>
<organism evidence="2 3">
    <name type="scientific">Pleomassaria siparia CBS 279.74</name>
    <dbReference type="NCBI Taxonomy" id="1314801"/>
    <lineage>
        <taxon>Eukaryota</taxon>
        <taxon>Fungi</taxon>
        <taxon>Dikarya</taxon>
        <taxon>Ascomycota</taxon>
        <taxon>Pezizomycotina</taxon>
        <taxon>Dothideomycetes</taxon>
        <taxon>Pleosporomycetidae</taxon>
        <taxon>Pleosporales</taxon>
        <taxon>Pleomassariaceae</taxon>
        <taxon>Pleomassaria</taxon>
    </lineage>
</organism>
<feature type="region of interest" description="Disordered" evidence="1">
    <location>
        <begin position="125"/>
        <end position="148"/>
    </location>
</feature>
<keyword evidence="3" id="KW-1185">Reference proteome</keyword>
<feature type="compositionally biased region" description="Basic and acidic residues" evidence="1">
    <location>
        <begin position="168"/>
        <end position="178"/>
    </location>
</feature>
<proteinExistence type="predicted"/>
<protein>
    <submittedName>
        <fullName evidence="2">Uncharacterized protein</fullName>
    </submittedName>
</protein>
<dbReference type="AlphaFoldDB" id="A0A6G1K3H2"/>
<dbReference type="Proteomes" id="UP000799428">
    <property type="component" value="Unassembled WGS sequence"/>
</dbReference>
<reference evidence="2" key="1">
    <citation type="journal article" date="2020" name="Stud. Mycol.">
        <title>101 Dothideomycetes genomes: a test case for predicting lifestyles and emergence of pathogens.</title>
        <authorList>
            <person name="Haridas S."/>
            <person name="Albert R."/>
            <person name="Binder M."/>
            <person name="Bloem J."/>
            <person name="Labutti K."/>
            <person name="Salamov A."/>
            <person name="Andreopoulos B."/>
            <person name="Baker S."/>
            <person name="Barry K."/>
            <person name="Bills G."/>
            <person name="Bluhm B."/>
            <person name="Cannon C."/>
            <person name="Castanera R."/>
            <person name="Culley D."/>
            <person name="Daum C."/>
            <person name="Ezra D."/>
            <person name="Gonzalez J."/>
            <person name="Henrissat B."/>
            <person name="Kuo A."/>
            <person name="Liang C."/>
            <person name="Lipzen A."/>
            <person name="Lutzoni F."/>
            <person name="Magnuson J."/>
            <person name="Mondo S."/>
            <person name="Nolan M."/>
            <person name="Ohm R."/>
            <person name="Pangilinan J."/>
            <person name="Park H.-J."/>
            <person name="Ramirez L."/>
            <person name="Alfaro M."/>
            <person name="Sun H."/>
            <person name="Tritt A."/>
            <person name="Yoshinaga Y."/>
            <person name="Zwiers L.-H."/>
            <person name="Turgeon B."/>
            <person name="Goodwin S."/>
            <person name="Spatafora J."/>
            <person name="Crous P."/>
            <person name="Grigoriev I."/>
        </authorList>
    </citation>
    <scope>NUCLEOTIDE SEQUENCE</scope>
    <source>
        <strain evidence="2">CBS 279.74</strain>
    </source>
</reference>
<dbReference type="EMBL" id="MU005774">
    <property type="protein sequence ID" value="KAF2706991.1"/>
    <property type="molecule type" value="Genomic_DNA"/>
</dbReference>
<evidence type="ECO:0000256" key="1">
    <source>
        <dbReference type="SAM" id="MobiDB-lite"/>
    </source>
</evidence>
<gene>
    <name evidence="2" type="ORF">K504DRAFT_384129</name>
</gene>
<evidence type="ECO:0000313" key="3">
    <source>
        <dbReference type="Proteomes" id="UP000799428"/>
    </source>
</evidence>
<feature type="region of interest" description="Disordered" evidence="1">
    <location>
        <begin position="159"/>
        <end position="178"/>
    </location>
</feature>
<name>A0A6G1K3H2_9PLEO</name>
<dbReference type="OrthoDB" id="4502478at2759"/>
<evidence type="ECO:0000313" key="2">
    <source>
        <dbReference type="EMBL" id="KAF2706991.1"/>
    </source>
</evidence>
<accession>A0A6G1K3H2</accession>